<sequence length="123" mass="14300">MPSGIKRQINIIGTIATTLMICVSGVGTYALKGFLSDLKKEMMEELHIESEKRLKGEFEALKIFLREDLKRDIERVNSESREMMGELESLLLKERFKIKSAFREELDKCFGLLKNFEEGMYEK</sequence>
<name>A0ABF7R0J6_BORT9</name>
<evidence type="ECO:0000256" key="1">
    <source>
        <dbReference type="SAM" id="Phobius"/>
    </source>
</evidence>
<feature type="transmembrane region" description="Helical" evidence="1">
    <location>
        <begin position="12"/>
        <end position="31"/>
    </location>
</feature>
<dbReference type="EMBL" id="CP019367">
    <property type="protein sequence ID" value="ASJ27717.1"/>
    <property type="molecule type" value="Genomic_DNA"/>
</dbReference>
<dbReference type="Proteomes" id="UP000001205">
    <property type="component" value="Plasmid lpG29"/>
</dbReference>
<accession>A0ABF7R0J6</accession>
<proteinExistence type="predicted"/>
<gene>
    <name evidence="2" type="ORF">BT0_G07</name>
</gene>
<keyword evidence="1" id="KW-1133">Transmembrane helix</keyword>
<keyword evidence="2" id="KW-0614">Plasmid</keyword>
<organism evidence="2 3">
    <name type="scientific">Borrelia turicatae (strain 91E135)</name>
    <dbReference type="NCBI Taxonomy" id="314724"/>
    <lineage>
        <taxon>Bacteria</taxon>
        <taxon>Pseudomonadati</taxon>
        <taxon>Spirochaetota</taxon>
        <taxon>Spirochaetia</taxon>
        <taxon>Spirochaetales</taxon>
        <taxon>Borreliaceae</taxon>
        <taxon>Borrelia</taxon>
    </lineage>
</organism>
<dbReference type="RefSeq" id="WP_088895190.1">
    <property type="nucleotide sequence ID" value="NZ_CP019367.1"/>
</dbReference>
<protein>
    <submittedName>
        <fullName evidence="2">Uncharacterized protein</fullName>
    </submittedName>
</protein>
<evidence type="ECO:0000313" key="2">
    <source>
        <dbReference type="EMBL" id="ASJ27717.1"/>
    </source>
</evidence>
<keyword evidence="3" id="KW-1185">Reference proteome</keyword>
<keyword evidence="1" id="KW-0472">Membrane</keyword>
<evidence type="ECO:0000313" key="3">
    <source>
        <dbReference type="Proteomes" id="UP000001205"/>
    </source>
</evidence>
<geneLocation type="plasmid" evidence="2 3">
    <name>lpG29</name>
</geneLocation>
<dbReference type="KEGG" id="btu:BT0_G07"/>
<keyword evidence="1" id="KW-0812">Transmembrane</keyword>
<dbReference type="AlphaFoldDB" id="A0ABF7R0J6"/>
<reference evidence="2 3" key="1">
    <citation type="submission" date="2017-01" db="EMBL/GenBank/DDBJ databases">
        <title>Reassembled and rearranged: the organization and evolution of antigen-encoding plasmids in two relapsing fever Borrelia species.</title>
        <authorList>
            <person name="Barbour A.G."/>
            <person name="Dai Q."/>
            <person name="Miller S.C."/>
            <person name="Porcella S.F."/>
            <person name="Schwan T.G."/>
            <person name="Lopez J.E."/>
        </authorList>
    </citation>
    <scope>NUCLEOTIDE SEQUENCE [LARGE SCALE GENOMIC DNA]</scope>
    <source>
        <strain evidence="2 3">91E135</strain>
        <plasmid evidence="2 3">lpG29</plasmid>
    </source>
</reference>